<dbReference type="PANTHER" id="PTHR21666">
    <property type="entry name" value="PEPTIDASE-RELATED"/>
    <property type="match status" value="1"/>
</dbReference>
<dbReference type="Gene3D" id="2.70.70.10">
    <property type="entry name" value="Glucose Permease (Domain IIA)"/>
    <property type="match status" value="1"/>
</dbReference>
<evidence type="ECO:0000259" key="2">
    <source>
        <dbReference type="Pfam" id="PF01551"/>
    </source>
</evidence>
<dbReference type="EMBL" id="JACJIP010000019">
    <property type="protein sequence ID" value="MBA9086505.1"/>
    <property type="molecule type" value="Genomic_DNA"/>
</dbReference>
<feature type="domain" description="M23ase beta-sheet core" evidence="2">
    <location>
        <begin position="108"/>
        <end position="209"/>
    </location>
</feature>
<organism evidence="3 4">
    <name type="scientific">Fontibacillus solani</name>
    <dbReference type="NCBI Taxonomy" id="1572857"/>
    <lineage>
        <taxon>Bacteria</taxon>
        <taxon>Bacillati</taxon>
        <taxon>Bacillota</taxon>
        <taxon>Bacilli</taxon>
        <taxon>Bacillales</taxon>
        <taxon>Paenibacillaceae</taxon>
        <taxon>Fontibacillus</taxon>
    </lineage>
</organism>
<reference evidence="3 4" key="1">
    <citation type="submission" date="2020-08" db="EMBL/GenBank/DDBJ databases">
        <title>Genomic Encyclopedia of Type Strains, Phase III (KMG-III): the genomes of soil and plant-associated and newly described type strains.</title>
        <authorList>
            <person name="Whitman W."/>
        </authorList>
    </citation>
    <scope>NUCLEOTIDE SEQUENCE [LARGE SCALE GENOMIC DNA]</scope>
    <source>
        <strain evidence="3 4">CECT 8693</strain>
    </source>
</reference>
<dbReference type="SUPFAM" id="SSF51261">
    <property type="entry name" value="Duplicated hybrid motif"/>
    <property type="match status" value="1"/>
</dbReference>
<evidence type="ECO:0000313" key="3">
    <source>
        <dbReference type="EMBL" id="MBA9086505.1"/>
    </source>
</evidence>
<evidence type="ECO:0000256" key="1">
    <source>
        <dbReference type="SAM" id="Phobius"/>
    </source>
</evidence>
<keyword evidence="4" id="KW-1185">Reference proteome</keyword>
<gene>
    <name evidence="3" type="ORF">FHR92_002983</name>
</gene>
<dbReference type="InterPro" id="IPR011055">
    <property type="entry name" value="Dup_hybrid_motif"/>
</dbReference>
<accession>A0A7W3SUJ0</accession>
<dbReference type="Pfam" id="PF01551">
    <property type="entry name" value="Peptidase_M23"/>
    <property type="match status" value="1"/>
</dbReference>
<dbReference type="Proteomes" id="UP000567067">
    <property type="component" value="Unassembled WGS sequence"/>
</dbReference>
<sequence length="372" mass="40156">MENIVQKTTETVQKAKKAWAVVSLLFSPYVLVAVLLILICLLVGLIVSFPFLLASDQDKLTEVVPNSYVVAAPSQIDADGTLYFWPVPSIARVSSKFGYRDIGEGIEGHRGIDIANGKEKTENQPIYAMAAGTVTLAGSASGYGRAIYIDHGGGLVTKYGHLSAQMDVSVGDVVQKGQRIGYIGVGLVGRSTGPHLHFQIEMNGSAVNPLDYVQPPGADVPVELSYRSMNIPEVLKFLEKRKSALADVNILALIDAAGQKTNVDPNLLLAITGQEQSFVPKKNNHASEIIKNPWNVFGCWCSGKGATLTTEESAVIAAKTIVKLSADRPSGRNPIEWLSAKDNPKGYYAEHNGWWIGVSKYYKVLLDLRGGT</sequence>
<protein>
    <recommendedName>
        <fullName evidence="2">M23ase beta-sheet core domain-containing protein</fullName>
    </recommendedName>
</protein>
<dbReference type="InterPro" id="IPR016047">
    <property type="entry name" value="M23ase_b-sheet_dom"/>
</dbReference>
<dbReference type="AlphaFoldDB" id="A0A7W3SUJ0"/>
<proteinExistence type="predicted"/>
<dbReference type="PANTHER" id="PTHR21666:SF270">
    <property type="entry name" value="MUREIN HYDROLASE ACTIVATOR ENVC"/>
    <property type="match status" value="1"/>
</dbReference>
<keyword evidence="1" id="KW-0472">Membrane</keyword>
<keyword evidence="1" id="KW-0812">Transmembrane</keyword>
<comment type="caution">
    <text evidence="3">The sequence shown here is derived from an EMBL/GenBank/DDBJ whole genome shotgun (WGS) entry which is preliminary data.</text>
</comment>
<dbReference type="InterPro" id="IPR050570">
    <property type="entry name" value="Cell_wall_metabolism_enzyme"/>
</dbReference>
<dbReference type="CDD" id="cd12797">
    <property type="entry name" value="M23_peptidase"/>
    <property type="match status" value="1"/>
</dbReference>
<dbReference type="RefSeq" id="WP_182536695.1">
    <property type="nucleotide sequence ID" value="NZ_JACJIP010000019.1"/>
</dbReference>
<keyword evidence="1" id="KW-1133">Transmembrane helix</keyword>
<evidence type="ECO:0000313" key="4">
    <source>
        <dbReference type="Proteomes" id="UP000567067"/>
    </source>
</evidence>
<feature type="transmembrane region" description="Helical" evidence="1">
    <location>
        <begin position="29"/>
        <end position="53"/>
    </location>
</feature>
<name>A0A7W3SUJ0_9BACL</name>
<dbReference type="GO" id="GO:0004222">
    <property type="term" value="F:metalloendopeptidase activity"/>
    <property type="evidence" value="ECO:0007669"/>
    <property type="project" value="TreeGrafter"/>
</dbReference>